<reference evidence="2 3" key="1">
    <citation type="journal article" date="2024" name="Commun. Biol.">
        <title>Comparative genomic analysis of thermophilic fungi reveals convergent evolutionary adaptations and gene losses.</title>
        <authorList>
            <person name="Steindorff A.S."/>
            <person name="Aguilar-Pontes M.V."/>
            <person name="Robinson A.J."/>
            <person name="Andreopoulos B."/>
            <person name="LaButti K."/>
            <person name="Kuo A."/>
            <person name="Mondo S."/>
            <person name="Riley R."/>
            <person name="Otillar R."/>
            <person name="Haridas S."/>
            <person name="Lipzen A."/>
            <person name="Grimwood J."/>
            <person name="Schmutz J."/>
            <person name="Clum A."/>
            <person name="Reid I.D."/>
            <person name="Moisan M.C."/>
            <person name="Butler G."/>
            <person name="Nguyen T.T.M."/>
            <person name="Dewar K."/>
            <person name="Conant G."/>
            <person name="Drula E."/>
            <person name="Henrissat B."/>
            <person name="Hansel C."/>
            <person name="Singer S."/>
            <person name="Hutchinson M.I."/>
            <person name="de Vries R.P."/>
            <person name="Natvig D.O."/>
            <person name="Powell A.J."/>
            <person name="Tsang A."/>
            <person name="Grigoriev I.V."/>
        </authorList>
    </citation>
    <scope>NUCLEOTIDE SEQUENCE [LARGE SCALE GENOMIC DNA]</scope>
    <source>
        <strain evidence="2 3">CBS 494.80</strain>
    </source>
</reference>
<dbReference type="PANTHER" id="PTHR34815">
    <property type="entry name" value="LYSINE ACETYLTRANSFERASE"/>
    <property type="match status" value="1"/>
</dbReference>
<organism evidence="2 3">
    <name type="scientific">Oculimacula yallundae</name>
    <dbReference type="NCBI Taxonomy" id="86028"/>
    <lineage>
        <taxon>Eukaryota</taxon>
        <taxon>Fungi</taxon>
        <taxon>Dikarya</taxon>
        <taxon>Ascomycota</taxon>
        <taxon>Pezizomycotina</taxon>
        <taxon>Leotiomycetes</taxon>
        <taxon>Helotiales</taxon>
        <taxon>Ploettnerulaceae</taxon>
        <taxon>Oculimacula</taxon>
    </lineage>
</organism>
<dbReference type="InterPro" id="IPR016181">
    <property type="entry name" value="Acyl_CoA_acyltransferase"/>
</dbReference>
<name>A0ABR4C0U1_9HELO</name>
<dbReference type="PANTHER" id="PTHR34815:SF2">
    <property type="entry name" value="N-ACETYLTRANSFERASE DOMAIN-CONTAINING PROTEIN"/>
    <property type="match status" value="1"/>
</dbReference>
<feature type="domain" description="LYC1 C-terminal" evidence="1">
    <location>
        <begin position="177"/>
        <end position="373"/>
    </location>
</feature>
<protein>
    <recommendedName>
        <fullName evidence="1">LYC1 C-terminal domain-containing protein</fullName>
    </recommendedName>
</protein>
<evidence type="ECO:0000313" key="3">
    <source>
        <dbReference type="Proteomes" id="UP001595075"/>
    </source>
</evidence>
<sequence length="374" mass="41863">MAKMPPCEISGPDGPLSLCFGEARDEQILSCHDLAGVAFGEPLSSADFVERENFMMRLASKQGGQSWWRIWCVFPVENPSRVLASCKTIHRDLLVKDSSTGEVRDLLGSCISSVVVESAHRGLGIGAYLLAGIKQWLDKEEKAALSMIYSSKEDFYSKNGWTPVSASELSLHIQSPFSKTNSEQFRLPPTGTLHAKDVSLLCERDIAALRSEISQRKILEGEIVIAVLPTAELVGWLHGRAEFFGFNLFGKIPQNKGAICGKDSWIFWHHDFRKRCLYIQRMRSFEQDEKLKIRCLAALLTAACLEAGNWGLSFLVTWDTSTQLQQASTLLQSYRDDVEILLTEKRREIISIRAGIGQGTGQLTLHLNEHFAWN</sequence>
<keyword evidence="3" id="KW-1185">Reference proteome</keyword>
<dbReference type="Proteomes" id="UP001595075">
    <property type="component" value="Unassembled WGS sequence"/>
</dbReference>
<evidence type="ECO:0000313" key="2">
    <source>
        <dbReference type="EMBL" id="KAL2063549.1"/>
    </source>
</evidence>
<comment type="caution">
    <text evidence="2">The sequence shown here is derived from an EMBL/GenBank/DDBJ whole genome shotgun (WGS) entry which is preliminary data.</text>
</comment>
<dbReference type="SUPFAM" id="SSF55729">
    <property type="entry name" value="Acyl-CoA N-acyltransferases (Nat)"/>
    <property type="match status" value="1"/>
</dbReference>
<gene>
    <name evidence="2" type="ORF">VTL71DRAFT_5354</name>
</gene>
<dbReference type="Gene3D" id="3.40.630.30">
    <property type="match status" value="1"/>
</dbReference>
<evidence type="ECO:0000259" key="1">
    <source>
        <dbReference type="Pfam" id="PF22998"/>
    </source>
</evidence>
<dbReference type="EMBL" id="JAZHXI010000015">
    <property type="protein sequence ID" value="KAL2063549.1"/>
    <property type="molecule type" value="Genomic_DNA"/>
</dbReference>
<accession>A0ABR4C0U1</accession>
<dbReference type="InterPro" id="IPR053013">
    <property type="entry name" value="LAT"/>
</dbReference>
<dbReference type="Pfam" id="PF22998">
    <property type="entry name" value="GNAT_LYC1-like"/>
    <property type="match status" value="1"/>
</dbReference>
<proteinExistence type="predicted"/>
<dbReference type="InterPro" id="IPR055100">
    <property type="entry name" value="GNAT_LYC1-like"/>
</dbReference>